<evidence type="ECO:0000313" key="8">
    <source>
        <dbReference type="EMBL" id="MFC0681327.1"/>
    </source>
</evidence>
<feature type="transmembrane region" description="Helical" evidence="6">
    <location>
        <begin position="644"/>
        <end position="666"/>
    </location>
</feature>
<feature type="transmembrane region" description="Helical" evidence="6">
    <location>
        <begin position="599"/>
        <end position="623"/>
    </location>
</feature>
<dbReference type="InterPro" id="IPR050545">
    <property type="entry name" value="Mycobact_MmpL"/>
</dbReference>
<keyword evidence="4 6" id="KW-1133">Transmembrane helix</keyword>
<dbReference type="InterPro" id="IPR001036">
    <property type="entry name" value="Acrflvin-R"/>
</dbReference>
<comment type="caution">
    <text evidence="8">The sequence shown here is derived from an EMBL/GenBank/DDBJ whole genome shotgun (WGS) entry which is preliminary data.</text>
</comment>
<feature type="transmembrane region" description="Helical" evidence="6">
    <location>
        <begin position="567"/>
        <end position="587"/>
    </location>
</feature>
<name>A0ABV6RXY0_9GAMM</name>
<dbReference type="EMBL" id="JBHLTG010000007">
    <property type="protein sequence ID" value="MFC0681327.1"/>
    <property type="molecule type" value="Genomic_DNA"/>
</dbReference>
<dbReference type="Gene3D" id="1.20.1640.10">
    <property type="entry name" value="Multidrug efflux transporter AcrB transmembrane domain"/>
    <property type="match status" value="2"/>
</dbReference>
<dbReference type="RefSeq" id="WP_386673840.1">
    <property type="nucleotide sequence ID" value="NZ_JBHLTG010000007.1"/>
</dbReference>
<dbReference type="PANTHER" id="PTHR33406:SF13">
    <property type="entry name" value="MEMBRANE PROTEIN YDFJ"/>
    <property type="match status" value="1"/>
</dbReference>
<evidence type="ECO:0000256" key="1">
    <source>
        <dbReference type="ARBA" id="ARBA00004651"/>
    </source>
</evidence>
<evidence type="ECO:0000256" key="4">
    <source>
        <dbReference type="ARBA" id="ARBA00022989"/>
    </source>
</evidence>
<reference evidence="8 9" key="1">
    <citation type="submission" date="2024-09" db="EMBL/GenBank/DDBJ databases">
        <authorList>
            <person name="Sun Q."/>
            <person name="Mori K."/>
        </authorList>
    </citation>
    <scope>NUCLEOTIDE SEQUENCE [LARGE SCALE GENOMIC DNA]</scope>
    <source>
        <strain evidence="8 9">KCTC 23076</strain>
    </source>
</reference>
<feature type="domain" description="SSD" evidence="7">
    <location>
        <begin position="205"/>
        <end position="330"/>
    </location>
</feature>
<feature type="transmembrane region" description="Helical" evidence="6">
    <location>
        <begin position="535"/>
        <end position="555"/>
    </location>
</feature>
<keyword evidence="3 6" id="KW-0812">Transmembrane</keyword>
<evidence type="ECO:0000259" key="7">
    <source>
        <dbReference type="PROSITE" id="PS50156"/>
    </source>
</evidence>
<feature type="transmembrane region" description="Helical" evidence="6">
    <location>
        <begin position="273"/>
        <end position="302"/>
    </location>
</feature>
<evidence type="ECO:0000256" key="2">
    <source>
        <dbReference type="ARBA" id="ARBA00022475"/>
    </source>
</evidence>
<sequence>MASLLHRLGLSSYRRPWRVLVVWLLALGALLRLGVGLGGQMQESFAIPGTESQNAIDKLEAVFPQTSGGSAQVVQQAPEGESVGDDDHRAAIEELAEDIEELDGVAAVTTPFSEYATDSLSDDGRVGITQVQFDEASDQVSDATIAALVGTAPTGEASGLRIEFGGQVFQDNTFGITITEVFGVLFAGVVLVITFGSLLAAGLPLLSALVGVGLAMGGILSVAAFATVSNTAPMLALMIGLAVGIDYSLFILSRHRTQLALGTDPAESAATSVATAGSAVVFAGLTVIIALLGLLVVGIPFLSVMGVAAAAAVLIAVVAAVTLLPAMLGLAGTRLAPKPGSRTHRRALATAGVAEAGTHGHAPTPSLGMRWVGLILKAPIVAVLAVVALLGSLLIPALQLQLSLPDNGSEPAGSTQREAYDLVSEAFGPGRNGPLVVLVDITQTTDIFGDLGRVADELRDLDDVRAVSDGLPNQTVDTAVIQVIPGSAPDSAETTALVERIRDLAPEIEDRYGLPISVAGTTAVMIDISTTLGNALLPFGAIVVGLSVLLLMMVFRSLFVPVKAALGFLLSVIGSFGVVVLVFQQGLFADLLHVEPGPILSFLPILLMAVLFGLAMDYEVFLVSGMREEYVRTGDAQQAVRSGFAHAARVVTAAALIMFFVFFAFVPEGSGAIKPIALALAVGIAFDAFLVRMTLVPAAMALAGRTAWYLPAWLGRILPNVDIEGEGLAERRHGEDWAETQRGFAVSAEGLRARSGGIPLDLRVPAGTLAVLSGEPAERRAVLAAVAGRLEPAGGRLQVLGVPAPGDAGGIRRLVTLATLSGAEPGGTLAGLLRDRVGISDPWHRIGGGARRAQAWLDRADRALAARGRPTLDPDTAPEALAPLERAVFEAALAAASGAPVLALDAPDVAHDSAADLLAAVSDTVPSSVTVLLGVPDDLRLRSLPAPVARDIVPIDLTPKVLSR</sequence>
<dbReference type="InterPro" id="IPR004869">
    <property type="entry name" value="MMPL_dom"/>
</dbReference>
<dbReference type="Proteomes" id="UP001589896">
    <property type="component" value="Unassembled WGS sequence"/>
</dbReference>
<dbReference type="SUPFAM" id="SSF82866">
    <property type="entry name" value="Multidrug efflux transporter AcrB transmembrane domain"/>
    <property type="match status" value="2"/>
</dbReference>
<dbReference type="InterPro" id="IPR000731">
    <property type="entry name" value="SSD"/>
</dbReference>
<gene>
    <name evidence="8" type="ORF">ACFFGH_26145</name>
</gene>
<keyword evidence="9" id="KW-1185">Reference proteome</keyword>
<comment type="subcellular location">
    <subcellularLocation>
        <location evidence="1">Cell membrane</location>
        <topology evidence="1">Multi-pass membrane protein</topology>
    </subcellularLocation>
</comment>
<keyword evidence="5 6" id="KW-0472">Membrane</keyword>
<feature type="transmembrane region" description="Helical" evidence="6">
    <location>
        <begin position="374"/>
        <end position="395"/>
    </location>
</feature>
<feature type="transmembrane region" description="Helical" evidence="6">
    <location>
        <begin position="181"/>
        <end position="201"/>
    </location>
</feature>
<dbReference type="Pfam" id="PF03176">
    <property type="entry name" value="MMPL"/>
    <property type="match status" value="2"/>
</dbReference>
<dbReference type="PROSITE" id="PS50156">
    <property type="entry name" value="SSD"/>
    <property type="match status" value="1"/>
</dbReference>
<feature type="transmembrane region" description="Helical" evidence="6">
    <location>
        <begin position="234"/>
        <end position="252"/>
    </location>
</feature>
<accession>A0ABV6RXY0</accession>
<evidence type="ECO:0000256" key="3">
    <source>
        <dbReference type="ARBA" id="ARBA00022692"/>
    </source>
</evidence>
<dbReference type="PRINTS" id="PR00702">
    <property type="entry name" value="ACRIFLAVINRP"/>
</dbReference>
<feature type="transmembrane region" description="Helical" evidence="6">
    <location>
        <begin position="208"/>
        <end position="228"/>
    </location>
</feature>
<evidence type="ECO:0000313" key="9">
    <source>
        <dbReference type="Proteomes" id="UP001589896"/>
    </source>
</evidence>
<evidence type="ECO:0000256" key="6">
    <source>
        <dbReference type="SAM" id="Phobius"/>
    </source>
</evidence>
<keyword evidence="2" id="KW-1003">Cell membrane</keyword>
<protein>
    <submittedName>
        <fullName evidence="8">MMPL family transporter</fullName>
    </submittedName>
</protein>
<proteinExistence type="predicted"/>
<evidence type="ECO:0000256" key="5">
    <source>
        <dbReference type="ARBA" id="ARBA00023136"/>
    </source>
</evidence>
<feature type="transmembrane region" description="Helical" evidence="6">
    <location>
        <begin position="308"/>
        <end position="336"/>
    </location>
</feature>
<feature type="transmembrane region" description="Helical" evidence="6">
    <location>
        <begin position="672"/>
        <end position="691"/>
    </location>
</feature>
<dbReference type="PANTHER" id="PTHR33406">
    <property type="entry name" value="MEMBRANE PROTEIN MJ1562-RELATED"/>
    <property type="match status" value="1"/>
</dbReference>
<organism evidence="8 9">
    <name type="scientific">Lysobacter korlensis</name>
    <dbReference type="NCBI Taxonomy" id="553636"/>
    <lineage>
        <taxon>Bacteria</taxon>
        <taxon>Pseudomonadati</taxon>
        <taxon>Pseudomonadota</taxon>
        <taxon>Gammaproteobacteria</taxon>
        <taxon>Lysobacterales</taxon>
        <taxon>Lysobacteraceae</taxon>
        <taxon>Lysobacter</taxon>
    </lineage>
</organism>